<evidence type="ECO:0000256" key="1">
    <source>
        <dbReference type="SAM" id="Phobius"/>
    </source>
</evidence>
<evidence type="ECO:0000313" key="3">
    <source>
        <dbReference type="Proteomes" id="UP000250125"/>
    </source>
</evidence>
<name>A0A2Z2MQA1_9EURY</name>
<proteinExistence type="predicted"/>
<accession>A0A2Z2MQA1</accession>
<dbReference type="GeneID" id="33318568"/>
<feature type="transmembrane region" description="Helical" evidence="1">
    <location>
        <begin position="93"/>
        <end position="113"/>
    </location>
</feature>
<keyword evidence="1" id="KW-1133">Transmembrane helix</keyword>
<gene>
    <name evidence="2" type="ORF">A3L11_09975</name>
</gene>
<organism evidence="2 3">
    <name type="scientific">Thermococcus siculi</name>
    <dbReference type="NCBI Taxonomy" id="72803"/>
    <lineage>
        <taxon>Archaea</taxon>
        <taxon>Methanobacteriati</taxon>
        <taxon>Methanobacteriota</taxon>
        <taxon>Thermococci</taxon>
        <taxon>Thermococcales</taxon>
        <taxon>Thermococcaceae</taxon>
        <taxon>Thermococcus</taxon>
    </lineage>
</organism>
<feature type="transmembrane region" description="Helical" evidence="1">
    <location>
        <begin position="32"/>
        <end position="49"/>
    </location>
</feature>
<sequence>MSGKIDARGEGHPNEIEELEEALTIADHIHNIFVMALVVSTIISGIVWIPERLLHGSEVAVPLEIQAMFIFLTAFMITFYLSNVRKLRPIFTIFGAVLLIGAIGVLYTLLTGLESIEETMLILASFLLGISGQVLYSNKKLMERIDWLLMLSLMVVLAAVLVVFLLTL</sequence>
<dbReference type="RefSeq" id="WP_088856767.1">
    <property type="nucleotide sequence ID" value="NZ_CP015103.1"/>
</dbReference>
<dbReference type="OrthoDB" id="102011at2157"/>
<evidence type="ECO:0000313" key="2">
    <source>
        <dbReference type="EMBL" id="ASJ09541.1"/>
    </source>
</evidence>
<feature type="transmembrane region" description="Helical" evidence="1">
    <location>
        <begin position="119"/>
        <end position="136"/>
    </location>
</feature>
<feature type="transmembrane region" description="Helical" evidence="1">
    <location>
        <begin position="61"/>
        <end position="81"/>
    </location>
</feature>
<dbReference type="Proteomes" id="UP000250125">
    <property type="component" value="Chromosome"/>
</dbReference>
<keyword evidence="3" id="KW-1185">Reference proteome</keyword>
<dbReference type="EMBL" id="CP015103">
    <property type="protein sequence ID" value="ASJ09541.1"/>
    <property type="molecule type" value="Genomic_DNA"/>
</dbReference>
<protein>
    <submittedName>
        <fullName evidence="2">Uncharacterized protein</fullName>
    </submittedName>
</protein>
<dbReference type="AlphaFoldDB" id="A0A2Z2MQA1"/>
<feature type="transmembrane region" description="Helical" evidence="1">
    <location>
        <begin position="148"/>
        <end position="167"/>
    </location>
</feature>
<reference evidence="2 3" key="1">
    <citation type="submission" date="2016-04" db="EMBL/GenBank/DDBJ databases">
        <title>Complete genome sequence of Thermococcus siculi type strain RG-20.</title>
        <authorList>
            <person name="Oger P.M."/>
        </authorList>
    </citation>
    <scope>NUCLEOTIDE SEQUENCE [LARGE SCALE GENOMIC DNA]</scope>
    <source>
        <strain evidence="2 3">RG-20</strain>
    </source>
</reference>
<keyword evidence="1" id="KW-0812">Transmembrane</keyword>
<keyword evidence="1" id="KW-0472">Membrane</keyword>
<dbReference type="KEGG" id="tsl:A3L11_09975"/>